<dbReference type="Proteomes" id="UP000028870">
    <property type="component" value="Unassembled WGS sequence"/>
</dbReference>
<dbReference type="SUPFAM" id="SSF52091">
    <property type="entry name" value="SpoIIaa-like"/>
    <property type="match status" value="1"/>
</dbReference>
<dbReference type="PROSITE" id="PS50801">
    <property type="entry name" value="STAS"/>
    <property type="match status" value="1"/>
</dbReference>
<dbReference type="OrthoDB" id="3697150at2"/>
<reference evidence="2" key="1">
    <citation type="submission" date="2014-03" db="EMBL/GenBank/DDBJ databases">
        <title>Draft Genome Sequence of Mycobacterium cosmeticum DSM 44829.</title>
        <authorList>
            <person name="Croce O."/>
            <person name="Robert C."/>
            <person name="Raoult D."/>
            <person name="Drancourt M."/>
        </authorList>
    </citation>
    <scope>NUCLEOTIDE SEQUENCE [LARGE SCALE GENOMIC DNA]</scope>
    <source>
        <strain evidence="2">DSM 44829</strain>
    </source>
</reference>
<gene>
    <name evidence="2" type="ORF">BN977_02772</name>
</gene>
<sequence>MAQTRTTDNGRRRGPVRADTVLTIDTQWYDPAVTVVTVGGVVDAANVDSLIDTVLDRAMLCCSMIVDMRGVRYLSVSGFEALRLLDARCALADTRWTVIPSSAVRRLLRRFDLTGQVPTTASLEQAFAAAELHVPIVQFAGPDGDNKTA</sequence>
<evidence type="ECO:0000313" key="2">
    <source>
        <dbReference type="EMBL" id="CDO07956.1"/>
    </source>
</evidence>
<dbReference type="Gene3D" id="3.30.750.24">
    <property type="entry name" value="STAS domain"/>
    <property type="match status" value="1"/>
</dbReference>
<dbReference type="STRING" id="258533.BN977_02772"/>
<feature type="domain" description="STAS" evidence="1">
    <location>
        <begin position="31"/>
        <end position="130"/>
    </location>
</feature>
<dbReference type="InterPro" id="IPR036513">
    <property type="entry name" value="STAS_dom_sf"/>
</dbReference>
<accession>W9AZE8</accession>
<name>W9AZE8_MYCCO</name>
<comment type="caution">
    <text evidence="2">The sequence shown here is derived from an EMBL/GenBank/DDBJ whole genome shotgun (WGS) entry which is preliminary data.</text>
</comment>
<keyword evidence="3" id="KW-1185">Reference proteome</keyword>
<dbReference type="AlphaFoldDB" id="W9AZE8"/>
<dbReference type="EMBL" id="CCBB010000001">
    <property type="protein sequence ID" value="CDO07956.1"/>
    <property type="molecule type" value="Genomic_DNA"/>
</dbReference>
<evidence type="ECO:0000313" key="3">
    <source>
        <dbReference type="Proteomes" id="UP000028870"/>
    </source>
</evidence>
<protein>
    <submittedName>
        <fullName evidence="2">Anti-sigma-factor antagonist</fullName>
    </submittedName>
</protein>
<dbReference type="RefSeq" id="WP_024455469.1">
    <property type="nucleotide sequence ID" value="NZ_CCBB010000001.1"/>
</dbReference>
<organism evidence="2 3">
    <name type="scientific">Mycolicibacterium cosmeticum</name>
    <dbReference type="NCBI Taxonomy" id="258533"/>
    <lineage>
        <taxon>Bacteria</taxon>
        <taxon>Bacillati</taxon>
        <taxon>Actinomycetota</taxon>
        <taxon>Actinomycetes</taxon>
        <taxon>Mycobacteriales</taxon>
        <taxon>Mycobacteriaceae</taxon>
        <taxon>Mycolicibacterium</taxon>
    </lineage>
</organism>
<dbReference type="Pfam" id="PF01740">
    <property type="entry name" value="STAS"/>
    <property type="match status" value="1"/>
</dbReference>
<evidence type="ECO:0000259" key="1">
    <source>
        <dbReference type="PROSITE" id="PS50801"/>
    </source>
</evidence>
<reference evidence="2" key="2">
    <citation type="submission" date="2014-03" db="EMBL/GenBank/DDBJ databases">
        <authorList>
            <person name="Urmite Genomes"/>
        </authorList>
    </citation>
    <scope>NUCLEOTIDE SEQUENCE</scope>
    <source>
        <strain evidence="2">DSM 44829</strain>
    </source>
</reference>
<dbReference type="InterPro" id="IPR002645">
    <property type="entry name" value="STAS_dom"/>
</dbReference>
<proteinExistence type="predicted"/>